<name>G8QTC9_SPHPG</name>
<gene>
    <name evidence="9" type="ordered locus">SpiGrapes_1283</name>
</gene>
<evidence type="ECO:0000256" key="5">
    <source>
        <dbReference type="ARBA" id="ARBA00022989"/>
    </source>
</evidence>
<comment type="similarity">
    <text evidence="7">Belongs to the binding-protein-dependent transport system permease family.</text>
</comment>
<dbReference type="PANTHER" id="PTHR30193:SF37">
    <property type="entry name" value="INNER MEMBRANE ABC TRANSPORTER PERMEASE PROTEIN YCJO"/>
    <property type="match status" value="1"/>
</dbReference>
<evidence type="ECO:0000256" key="2">
    <source>
        <dbReference type="ARBA" id="ARBA00022448"/>
    </source>
</evidence>
<protein>
    <submittedName>
        <fullName evidence="9">Permease component of ABC-type sugar transporter</fullName>
    </submittedName>
</protein>
<evidence type="ECO:0000256" key="6">
    <source>
        <dbReference type="ARBA" id="ARBA00023136"/>
    </source>
</evidence>
<dbReference type="KEGG" id="sgp:SpiGrapes_1283"/>
<organism evidence="9 10">
    <name type="scientific">Sphaerochaeta pleomorpha (strain ATCC BAA-1885 / DSM 22778 / Grapes)</name>
    <dbReference type="NCBI Taxonomy" id="158190"/>
    <lineage>
        <taxon>Bacteria</taxon>
        <taxon>Pseudomonadati</taxon>
        <taxon>Spirochaetota</taxon>
        <taxon>Spirochaetia</taxon>
        <taxon>Spirochaetales</taxon>
        <taxon>Sphaerochaetaceae</taxon>
        <taxon>Sphaerochaeta</taxon>
    </lineage>
</organism>
<dbReference type="HOGENOM" id="CLU_016047_0_2_12"/>
<feature type="transmembrane region" description="Helical" evidence="7">
    <location>
        <begin position="75"/>
        <end position="94"/>
    </location>
</feature>
<dbReference type="PANTHER" id="PTHR30193">
    <property type="entry name" value="ABC TRANSPORTER PERMEASE PROTEIN"/>
    <property type="match status" value="1"/>
</dbReference>
<keyword evidence="9" id="KW-0762">Sugar transport</keyword>
<feature type="transmembrane region" description="Helical" evidence="7">
    <location>
        <begin position="150"/>
        <end position="175"/>
    </location>
</feature>
<keyword evidence="4 7" id="KW-0812">Transmembrane</keyword>
<feature type="transmembrane region" description="Helical" evidence="7">
    <location>
        <begin position="12"/>
        <end position="30"/>
    </location>
</feature>
<dbReference type="EMBL" id="CP003155">
    <property type="protein sequence ID" value="AEV29096.1"/>
    <property type="molecule type" value="Genomic_DNA"/>
</dbReference>
<dbReference type="PROSITE" id="PS50928">
    <property type="entry name" value="ABC_TM1"/>
    <property type="match status" value="1"/>
</dbReference>
<dbReference type="InterPro" id="IPR035906">
    <property type="entry name" value="MetI-like_sf"/>
</dbReference>
<reference evidence="9 10" key="1">
    <citation type="submission" date="2011-11" db="EMBL/GenBank/DDBJ databases">
        <title>Complete sequence of Spirochaeta sp. grapes.</title>
        <authorList>
            <consortium name="US DOE Joint Genome Institute"/>
            <person name="Lucas S."/>
            <person name="Han J."/>
            <person name="Lapidus A."/>
            <person name="Cheng J.-F."/>
            <person name="Goodwin L."/>
            <person name="Pitluck S."/>
            <person name="Peters L."/>
            <person name="Ovchinnikova G."/>
            <person name="Munk A.C."/>
            <person name="Detter J.C."/>
            <person name="Han C."/>
            <person name="Tapia R."/>
            <person name="Land M."/>
            <person name="Hauser L."/>
            <person name="Kyrpides N."/>
            <person name="Ivanova N."/>
            <person name="Pagani I."/>
            <person name="Ritalahtilisa K."/>
            <person name="Loeffler F."/>
            <person name="Woyke T."/>
        </authorList>
    </citation>
    <scope>NUCLEOTIDE SEQUENCE [LARGE SCALE GENOMIC DNA]</scope>
    <source>
        <strain evidence="10">ATCC BAA-1885 / DSM 22778 / Grapes</strain>
    </source>
</reference>
<dbReference type="eggNOG" id="COG1175">
    <property type="taxonomic scope" value="Bacteria"/>
</dbReference>
<evidence type="ECO:0000259" key="8">
    <source>
        <dbReference type="PROSITE" id="PS50928"/>
    </source>
</evidence>
<dbReference type="SUPFAM" id="SSF161098">
    <property type="entry name" value="MetI-like"/>
    <property type="match status" value="1"/>
</dbReference>
<evidence type="ECO:0000313" key="9">
    <source>
        <dbReference type="EMBL" id="AEV29096.1"/>
    </source>
</evidence>
<comment type="subcellular location">
    <subcellularLocation>
        <location evidence="1 7">Cell membrane</location>
        <topology evidence="1 7">Multi-pass membrane protein</topology>
    </subcellularLocation>
</comment>
<dbReference type="STRING" id="158190.SpiGrapes_1283"/>
<proteinExistence type="inferred from homology"/>
<keyword evidence="6 7" id="KW-0472">Membrane</keyword>
<feature type="transmembrane region" description="Helical" evidence="7">
    <location>
        <begin position="196"/>
        <end position="213"/>
    </location>
</feature>
<keyword evidence="2 7" id="KW-0813">Transport</keyword>
<dbReference type="GO" id="GO:0055085">
    <property type="term" value="P:transmembrane transport"/>
    <property type="evidence" value="ECO:0007669"/>
    <property type="project" value="InterPro"/>
</dbReference>
<dbReference type="Proteomes" id="UP000005632">
    <property type="component" value="Chromosome"/>
</dbReference>
<dbReference type="CDD" id="cd06261">
    <property type="entry name" value="TM_PBP2"/>
    <property type="match status" value="1"/>
</dbReference>
<keyword evidence="5 7" id="KW-1133">Transmembrane helix</keyword>
<evidence type="ECO:0000256" key="7">
    <source>
        <dbReference type="RuleBase" id="RU363032"/>
    </source>
</evidence>
<dbReference type="Gene3D" id="1.10.3720.10">
    <property type="entry name" value="MetI-like"/>
    <property type="match status" value="1"/>
</dbReference>
<dbReference type="Pfam" id="PF00528">
    <property type="entry name" value="BPD_transp_1"/>
    <property type="match status" value="1"/>
</dbReference>
<evidence type="ECO:0000256" key="1">
    <source>
        <dbReference type="ARBA" id="ARBA00004651"/>
    </source>
</evidence>
<keyword evidence="10" id="KW-1185">Reference proteome</keyword>
<dbReference type="OrthoDB" id="368874at2"/>
<accession>G8QTC9</accession>
<evidence type="ECO:0000256" key="4">
    <source>
        <dbReference type="ARBA" id="ARBA00022692"/>
    </source>
</evidence>
<feature type="transmembrane region" description="Helical" evidence="7">
    <location>
        <begin position="106"/>
        <end position="127"/>
    </location>
</feature>
<sequence>MHTRLPHLAKPYLMIIPALVLAYLFSYRPFLLTVANSLFSISQAGKRISFVGLENYFRLFSSESFQDSLSNTLRFTLYFVPINIAVTLGGAFACNRKGKLAQINGILLFLPLAVAMSSAMMIFKMLFNPSIGIVNSLLGLDIQWFNDSKAAMALLVMAGVWLDIGFDFLLLSSALKNVPPALQEAMLIDGASKRTIFMHLQIPFIAPTLLFVLCNNIKDAMLICSPVIILTEGGPFRSTQTLVYQMYLEGFKSGNYSLGSALATVVFTLTFAILLLLLSLEKRRVYYQ</sequence>
<dbReference type="InterPro" id="IPR051393">
    <property type="entry name" value="ABC_transporter_permease"/>
</dbReference>
<dbReference type="AlphaFoldDB" id="G8QTC9"/>
<evidence type="ECO:0000313" key="10">
    <source>
        <dbReference type="Proteomes" id="UP000005632"/>
    </source>
</evidence>
<dbReference type="GO" id="GO:0005886">
    <property type="term" value="C:plasma membrane"/>
    <property type="evidence" value="ECO:0007669"/>
    <property type="project" value="UniProtKB-SubCell"/>
</dbReference>
<evidence type="ECO:0000256" key="3">
    <source>
        <dbReference type="ARBA" id="ARBA00022475"/>
    </source>
</evidence>
<feature type="domain" description="ABC transmembrane type-1" evidence="8">
    <location>
        <begin position="69"/>
        <end position="277"/>
    </location>
</feature>
<feature type="transmembrane region" description="Helical" evidence="7">
    <location>
        <begin position="256"/>
        <end position="278"/>
    </location>
</feature>
<dbReference type="InterPro" id="IPR000515">
    <property type="entry name" value="MetI-like"/>
</dbReference>
<keyword evidence="3" id="KW-1003">Cell membrane</keyword>